<name>A0A8S5LE11_9CAUD</name>
<accession>A0A8S5LE11</accession>
<dbReference type="EMBL" id="BK014698">
    <property type="protein sequence ID" value="DAD68269.1"/>
    <property type="molecule type" value="Genomic_DNA"/>
</dbReference>
<evidence type="ECO:0000313" key="1">
    <source>
        <dbReference type="EMBL" id="DAD68269.1"/>
    </source>
</evidence>
<protein>
    <submittedName>
        <fullName evidence="1">Uncharacterized protein</fullName>
    </submittedName>
</protein>
<organism evidence="1">
    <name type="scientific">Podoviridae sp. ctMxM32</name>
    <dbReference type="NCBI Taxonomy" id="2823557"/>
    <lineage>
        <taxon>Viruses</taxon>
        <taxon>Duplodnaviria</taxon>
        <taxon>Heunggongvirae</taxon>
        <taxon>Uroviricota</taxon>
        <taxon>Caudoviricetes</taxon>
    </lineage>
</organism>
<sequence>MSIKTRKYIYRIMMALGVLLTGVGIVKHEIIAAAMPLITAVLALADVNVPDEETGDADAR</sequence>
<reference evidence="1" key="1">
    <citation type="journal article" date="2021" name="Proc. Natl. Acad. Sci. U.S.A.">
        <title>A Catalog of Tens of Thousands of Viruses from Human Metagenomes Reveals Hidden Associations with Chronic Diseases.</title>
        <authorList>
            <person name="Tisza M.J."/>
            <person name="Buck C.B."/>
        </authorList>
    </citation>
    <scope>NUCLEOTIDE SEQUENCE</scope>
    <source>
        <strain evidence="1">CtMxM32</strain>
    </source>
</reference>
<proteinExistence type="predicted"/>